<evidence type="ECO:0000256" key="1">
    <source>
        <dbReference type="SAM" id="Phobius"/>
    </source>
</evidence>
<name>A0A8S5SGB9_9CAUD</name>
<evidence type="ECO:0000313" key="2">
    <source>
        <dbReference type="EMBL" id="DAF50029.1"/>
    </source>
</evidence>
<proteinExistence type="predicted"/>
<keyword evidence="1" id="KW-0812">Transmembrane</keyword>
<organism evidence="2">
    <name type="scientific">Siphoviridae sp. ctxvK3</name>
    <dbReference type="NCBI Taxonomy" id="2827975"/>
    <lineage>
        <taxon>Viruses</taxon>
        <taxon>Duplodnaviria</taxon>
        <taxon>Heunggongvirae</taxon>
        <taxon>Uroviricota</taxon>
        <taxon>Caudoviricetes</taxon>
    </lineage>
</organism>
<keyword evidence="1" id="KW-1133">Transmembrane helix</keyword>
<protein>
    <submittedName>
        <fullName evidence="2">Uncharacterized protein</fullName>
    </submittedName>
</protein>
<feature type="transmembrane region" description="Helical" evidence="1">
    <location>
        <begin position="40"/>
        <end position="61"/>
    </location>
</feature>
<dbReference type="EMBL" id="BK032591">
    <property type="protein sequence ID" value="DAF50029.1"/>
    <property type="molecule type" value="Genomic_DNA"/>
</dbReference>
<keyword evidence="1" id="KW-0472">Membrane</keyword>
<accession>A0A8S5SGB9</accession>
<sequence length="63" mass="7281">MMDNMKDKFAQFSGISIMLVSASMTLFTRLVDGYYELKNVLSIIITLYICINLVIVIYLYCKD</sequence>
<reference evidence="2" key="1">
    <citation type="journal article" date="2021" name="Proc. Natl. Acad. Sci. U.S.A.">
        <title>A Catalog of Tens of Thousands of Viruses from Human Metagenomes Reveals Hidden Associations with Chronic Diseases.</title>
        <authorList>
            <person name="Tisza M.J."/>
            <person name="Buck C.B."/>
        </authorList>
    </citation>
    <scope>NUCLEOTIDE SEQUENCE</scope>
    <source>
        <strain evidence="2">CtxvK3</strain>
    </source>
</reference>
<feature type="transmembrane region" description="Helical" evidence="1">
    <location>
        <begin position="9"/>
        <end position="28"/>
    </location>
</feature>